<dbReference type="EMBL" id="JAMSHJ010000005">
    <property type="protein sequence ID" value="KAI5407283.1"/>
    <property type="molecule type" value="Genomic_DNA"/>
</dbReference>
<keyword evidence="2" id="KW-1185">Reference proteome</keyword>
<evidence type="ECO:0000313" key="1">
    <source>
        <dbReference type="EMBL" id="KAI5407283.1"/>
    </source>
</evidence>
<dbReference type="PANTHER" id="PTHR10775:SF193">
    <property type="entry name" value="DUF4216 DOMAIN-CONTAINING PROTEIN"/>
    <property type="match status" value="1"/>
</dbReference>
<reference evidence="1 2" key="1">
    <citation type="journal article" date="2022" name="Nat. Genet.">
        <title>Improved pea reference genome and pan-genome highlight genomic features and evolutionary characteristics.</title>
        <authorList>
            <person name="Yang T."/>
            <person name="Liu R."/>
            <person name="Luo Y."/>
            <person name="Hu S."/>
            <person name="Wang D."/>
            <person name="Wang C."/>
            <person name="Pandey M.K."/>
            <person name="Ge S."/>
            <person name="Xu Q."/>
            <person name="Li N."/>
            <person name="Li G."/>
            <person name="Huang Y."/>
            <person name="Saxena R.K."/>
            <person name="Ji Y."/>
            <person name="Li M."/>
            <person name="Yan X."/>
            <person name="He Y."/>
            <person name="Liu Y."/>
            <person name="Wang X."/>
            <person name="Xiang C."/>
            <person name="Varshney R.K."/>
            <person name="Ding H."/>
            <person name="Gao S."/>
            <person name="Zong X."/>
        </authorList>
    </citation>
    <scope>NUCLEOTIDE SEQUENCE [LARGE SCALE GENOMIC DNA]</scope>
    <source>
        <strain evidence="1 2">cv. Zhongwan 6</strain>
    </source>
</reference>
<proteinExistence type="predicted"/>
<name>A0A9D4WTD3_PEA</name>
<comment type="caution">
    <text evidence="1">The sequence shown here is derived from an EMBL/GenBank/DDBJ whole genome shotgun (WGS) entry which is preliminary data.</text>
</comment>
<organism evidence="1 2">
    <name type="scientific">Pisum sativum</name>
    <name type="common">Garden pea</name>
    <name type="synonym">Lathyrus oleraceus</name>
    <dbReference type="NCBI Taxonomy" id="3888"/>
    <lineage>
        <taxon>Eukaryota</taxon>
        <taxon>Viridiplantae</taxon>
        <taxon>Streptophyta</taxon>
        <taxon>Embryophyta</taxon>
        <taxon>Tracheophyta</taxon>
        <taxon>Spermatophyta</taxon>
        <taxon>Magnoliopsida</taxon>
        <taxon>eudicotyledons</taxon>
        <taxon>Gunneridae</taxon>
        <taxon>Pentapetalae</taxon>
        <taxon>rosids</taxon>
        <taxon>fabids</taxon>
        <taxon>Fabales</taxon>
        <taxon>Fabaceae</taxon>
        <taxon>Papilionoideae</taxon>
        <taxon>50 kb inversion clade</taxon>
        <taxon>NPAAA clade</taxon>
        <taxon>Hologalegina</taxon>
        <taxon>IRL clade</taxon>
        <taxon>Fabeae</taxon>
        <taxon>Lathyrus</taxon>
    </lineage>
</organism>
<gene>
    <name evidence="1" type="ORF">KIW84_053510</name>
</gene>
<protein>
    <submittedName>
        <fullName evidence="1">Uncharacterized protein</fullName>
    </submittedName>
</protein>
<sequence length="126" mass="14193">MLKSVCPVQKCLPENYYQATQLVSKLGLKVEKIDCCKNGCMLYYKDDSKLSECKFCNAPRFIPRKTGMGKYKDIPKTFKEKFDAKLQPTEEGNGEVVRVLDGERVNQLWTEAAGGVTVVGFMALQI</sequence>
<dbReference type="Gramene" id="Psat05G0351000-T1">
    <property type="protein sequence ID" value="KAI5407283.1"/>
    <property type="gene ID" value="KIW84_053510"/>
</dbReference>
<evidence type="ECO:0000313" key="2">
    <source>
        <dbReference type="Proteomes" id="UP001058974"/>
    </source>
</evidence>
<accession>A0A9D4WTD3</accession>
<dbReference type="PANTHER" id="PTHR10775">
    <property type="entry name" value="OS08G0208400 PROTEIN"/>
    <property type="match status" value="1"/>
</dbReference>
<dbReference type="AlphaFoldDB" id="A0A9D4WTD3"/>
<dbReference type="Proteomes" id="UP001058974">
    <property type="component" value="Chromosome 5"/>
</dbReference>